<keyword evidence="6" id="KW-1185">Reference proteome</keyword>
<dbReference type="Pfam" id="PF04577">
    <property type="entry name" value="Glyco_transf_61"/>
    <property type="match status" value="1"/>
</dbReference>
<keyword evidence="4" id="KW-0325">Glycoprotein</keyword>
<dbReference type="PANTHER" id="PTHR20961">
    <property type="entry name" value="GLYCOSYLTRANSFERASE"/>
    <property type="match status" value="1"/>
</dbReference>
<organism evidence="6 7">
    <name type="scientific">Herrania umbratica</name>
    <dbReference type="NCBI Taxonomy" id="108875"/>
    <lineage>
        <taxon>Eukaryota</taxon>
        <taxon>Viridiplantae</taxon>
        <taxon>Streptophyta</taxon>
        <taxon>Embryophyta</taxon>
        <taxon>Tracheophyta</taxon>
        <taxon>Spermatophyta</taxon>
        <taxon>Magnoliopsida</taxon>
        <taxon>eudicotyledons</taxon>
        <taxon>Gunneridae</taxon>
        <taxon>Pentapetalae</taxon>
        <taxon>rosids</taxon>
        <taxon>malvids</taxon>
        <taxon>Malvales</taxon>
        <taxon>Malvaceae</taxon>
        <taxon>Byttnerioideae</taxon>
        <taxon>Herrania</taxon>
    </lineage>
</organism>
<dbReference type="OrthoDB" id="529273at2759"/>
<dbReference type="PANTHER" id="PTHR20961:SF139">
    <property type="entry name" value="PROTEIN O-LINKED-MANNOSE BETA-1,4-N-ACETYLGLUCOSAMINYLTRANSFERASE 2-LIKE"/>
    <property type="match status" value="1"/>
</dbReference>
<evidence type="ECO:0000256" key="4">
    <source>
        <dbReference type="ARBA" id="ARBA00023180"/>
    </source>
</evidence>
<dbReference type="GeneID" id="110422580"/>
<accession>A0A6J1AYI6</accession>
<keyword evidence="3" id="KW-0808">Transferase</keyword>
<dbReference type="InterPro" id="IPR049625">
    <property type="entry name" value="Glyco_transf_61_cat"/>
</dbReference>
<dbReference type="Proteomes" id="UP000504621">
    <property type="component" value="Unplaced"/>
</dbReference>
<evidence type="ECO:0000256" key="2">
    <source>
        <dbReference type="ARBA" id="ARBA00022676"/>
    </source>
</evidence>
<proteinExistence type="predicted"/>
<evidence type="ECO:0000256" key="1">
    <source>
        <dbReference type="ARBA" id="ARBA00004323"/>
    </source>
</evidence>
<sequence length="433" mass="48788">MACSISILFKSYFCQLSLLSLQSSIDAGNQISMFKVAESTSENIKPMCSAWEPISNFCEINGDIRVQGNSSTISIVSLQMGTPTGQISWVVKPYVQKENAAAMDLVKNWSVTSVSDPSEFLDCDLIHSVPAILFSLGGFSGNHFHDFSDLVIPLYITSKQFDGEVQFLVTDNRLWWITKFKGILRKLSRYDIINLDSDENGHCYPSIMVGLKYHKELGIDQPKSQDQLSMKDFRQFLRSTYSLKRRNAIRIGDDVGKRPRLLIITRRRSRTFTNMGKITRMAASLGYTVVTAEPNISTSLCSVAQIVNSCDVLMGIHGAGLTNMLFLPDNAILIQILPLGSIDGLARGYFGEPAVDMNLRYLEYKIKTKESSLSSKYHLDHVIIKDPLSVHKQGWDAVRSTYLDKQNVKLDVRRFRTKLSKALELLHQLSRYT</sequence>
<protein>
    <submittedName>
        <fullName evidence="7">Protein O-linked-mannose beta-1,4-N-acetylglucosaminyltransferase 2-like isoform X1</fullName>
    </submittedName>
</protein>
<evidence type="ECO:0000259" key="5">
    <source>
        <dbReference type="Pfam" id="PF04577"/>
    </source>
</evidence>
<evidence type="ECO:0000313" key="6">
    <source>
        <dbReference type="Proteomes" id="UP000504621"/>
    </source>
</evidence>
<name>A0A6J1AYI6_9ROSI</name>
<dbReference type="GO" id="GO:0016763">
    <property type="term" value="F:pentosyltransferase activity"/>
    <property type="evidence" value="ECO:0007669"/>
    <property type="project" value="UniProtKB-ARBA"/>
</dbReference>
<keyword evidence="2" id="KW-0328">Glycosyltransferase</keyword>
<evidence type="ECO:0000313" key="7">
    <source>
        <dbReference type="RefSeq" id="XP_021292227.1"/>
    </source>
</evidence>
<evidence type="ECO:0000256" key="3">
    <source>
        <dbReference type="ARBA" id="ARBA00022679"/>
    </source>
</evidence>
<reference evidence="7" key="1">
    <citation type="submission" date="2025-08" db="UniProtKB">
        <authorList>
            <consortium name="RefSeq"/>
        </authorList>
    </citation>
    <scope>IDENTIFICATION</scope>
    <source>
        <tissue evidence="7">Leaf</tissue>
    </source>
</reference>
<dbReference type="InterPro" id="IPR007657">
    <property type="entry name" value="Glycosyltransferase_61"/>
</dbReference>
<dbReference type="AlphaFoldDB" id="A0A6J1AYI6"/>
<feature type="domain" description="Glycosyltransferase 61 catalytic" evidence="5">
    <location>
        <begin position="230"/>
        <end position="333"/>
    </location>
</feature>
<dbReference type="GO" id="GO:0000139">
    <property type="term" value="C:Golgi membrane"/>
    <property type="evidence" value="ECO:0007669"/>
    <property type="project" value="UniProtKB-SubCell"/>
</dbReference>
<dbReference type="RefSeq" id="XP_021292227.1">
    <property type="nucleotide sequence ID" value="XM_021436552.1"/>
</dbReference>
<comment type="subcellular location">
    <subcellularLocation>
        <location evidence="1">Golgi apparatus membrane</location>
        <topology evidence="1">Single-pass type II membrane protein</topology>
    </subcellularLocation>
</comment>
<gene>
    <name evidence="7" type="primary">LOC110422580</name>
</gene>